<dbReference type="InterPro" id="IPR050248">
    <property type="entry name" value="Polysacc_deacetylase_ArnD"/>
</dbReference>
<reference evidence="4" key="2">
    <citation type="submission" date="2021-04" db="EMBL/GenBank/DDBJ databases">
        <title>Brevibacillus composti FJAT-54423, complete genome.</title>
        <authorList>
            <person name="Tang R."/>
        </authorList>
    </citation>
    <scope>NUCLEOTIDE SEQUENCE</scope>
    <source>
        <strain evidence="4">FJAT-54424</strain>
    </source>
</reference>
<dbReference type="Gene3D" id="3.20.20.370">
    <property type="entry name" value="Glycoside hydrolase/deacetylase"/>
    <property type="match status" value="1"/>
</dbReference>
<dbReference type="Pfam" id="PF01522">
    <property type="entry name" value="Polysacc_deac_1"/>
    <property type="match status" value="1"/>
</dbReference>
<proteinExistence type="predicted"/>
<evidence type="ECO:0000256" key="1">
    <source>
        <dbReference type="SAM" id="MobiDB-lite"/>
    </source>
</evidence>
<dbReference type="CDD" id="cd10950">
    <property type="entry name" value="CE4_BsYlxY_like"/>
    <property type="match status" value="1"/>
</dbReference>
<dbReference type="RefSeq" id="WP_198829686.1">
    <property type="nucleotide sequence ID" value="NZ_CP066308.1"/>
</dbReference>
<dbReference type="AlphaFoldDB" id="A0A7T5EP56"/>
<evidence type="ECO:0000313" key="6">
    <source>
        <dbReference type="Proteomes" id="UP000677234"/>
    </source>
</evidence>
<dbReference type="InterPro" id="IPR002509">
    <property type="entry name" value="NODB_dom"/>
</dbReference>
<keyword evidence="6" id="KW-1185">Reference proteome</keyword>
<evidence type="ECO:0000313" key="4">
    <source>
        <dbReference type="EMBL" id="QUO43208.1"/>
    </source>
</evidence>
<dbReference type="PANTHER" id="PTHR10587">
    <property type="entry name" value="GLYCOSYL TRANSFERASE-RELATED"/>
    <property type="match status" value="1"/>
</dbReference>
<reference evidence="3 5" key="1">
    <citation type="submission" date="2020-12" db="EMBL/GenBank/DDBJ databases">
        <title>strain FJAT-54423T represents a novel species of the genus Brevibacillus.</title>
        <authorList>
            <person name="Tang R."/>
        </authorList>
    </citation>
    <scope>NUCLEOTIDE SEQUENCE [LARGE SCALE GENOMIC DNA]</scope>
    <source>
        <strain evidence="3 5">FJAT-54423</strain>
    </source>
</reference>
<evidence type="ECO:0000313" key="3">
    <source>
        <dbReference type="EMBL" id="QQE76179.1"/>
    </source>
</evidence>
<evidence type="ECO:0000313" key="5">
    <source>
        <dbReference type="Proteomes" id="UP000595847"/>
    </source>
</evidence>
<dbReference type="Proteomes" id="UP000677234">
    <property type="component" value="Chromosome"/>
</dbReference>
<dbReference type="Proteomes" id="UP000595847">
    <property type="component" value="Chromosome"/>
</dbReference>
<dbReference type="EMBL" id="CP073708">
    <property type="protein sequence ID" value="QUO43208.1"/>
    <property type="molecule type" value="Genomic_DNA"/>
</dbReference>
<organism evidence="3 5">
    <name type="scientific">Brevibacillus composti</name>
    <dbReference type="NCBI Taxonomy" id="2796470"/>
    <lineage>
        <taxon>Bacteria</taxon>
        <taxon>Bacillati</taxon>
        <taxon>Bacillota</taxon>
        <taxon>Bacilli</taxon>
        <taxon>Bacillales</taxon>
        <taxon>Paenibacillaceae</taxon>
        <taxon>Brevibacillus</taxon>
    </lineage>
</organism>
<dbReference type="SUPFAM" id="SSF88713">
    <property type="entry name" value="Glycoside hydrolase/deacetylase"/>
    <property type="match status" value="1"/>
</dbReference>
<feature type="region of interest" description="Disordered" evidence="1">
    <location>
        <begin position="43"/>
        <end position="63"/>
    </location>
</feature>
<dbReference type="GO" id="GO:0005975">
    <property type="term" value="P:carbohydrate metabolic process"/>
    <property type="evidence" value="ECO:0007669"/>
    <property type="project" value="InterPro"/>
</dbReference>
<dbReference type="GO" id="GO:0016810">
    <property type="term" value="F:hydrolase activity, acting on carbon-nitrogen (but not peptide) bonds"/>
    <property type="evidence" value="ECO:0007669"/>
    <property type="project" value="InterPro"/>
</dbReference>
<gene>
    <name evidence="3" type="ORF">JD108_10100</name>
    <name evidence="4" type="ORF">KDJ56_09795</name>
</gene>
<dbReference type="EMBL" id="CP066308">
    <property type="protein sequence ID" value="QQE76179.1"/>
    <property type="molecule type" value="Genomic_DNA"/>
</dbReference>
<evidence type="ECO:0000259" key="2">
    <source>
        <dbReference type="PROSITE" id="PS51677"/>
    </source>
</evidence>
<accession>A0A7T5EP56</accession>
<dbReference type="PANTHER" id="PTHR10587:SF80">
    <property type="entry name" value="CHITOOLIGOSACCHARIDE DEACETYLASE"/>
    <property type="match status" value="1"/>
</dbReference>
<dbReference type="GO" id="GO:0016020">
    <property type="term" value="C:membrane"/>
    <property type="evidence" value="ECO:0007669"/>
    <property type="project" value="TreeGrafter"/>
</dbReference>
<dbReference type="InterPro" id="IPR011330">
    <property type="entry name" value="Glyco_hydro/deAcase_b/a-brl"/>
</dbReference>
<dbReference type="KEGG" id="bcop:JD108_10100"/>
<sequence>MNQAVIKRVLFTIGSAVLLAFLLNYQPIDQYIDVVKLPANPAHQTVDPDTASGPSDSGNRDEELRKQIEQWRQGVEEAPIDARIDRIWRAIPGYNGVAVNVEASLKKLRSGEAAGPQSLVLEEVPPAVQLEQLGAHPIYRGNPRKPAISFMINVAWGNEFLDPILDTLDKHEVKTTFFLDGSWVKRFPELAKKIAERGHEIGNHAYSHPDMAKISTERMRMEIAKTQNVIEKTLGVKPTLFAPPSGSFNQTVVDLAKNEFQMKTILWTADTVDWRKPPVDQMVARVRAKMDNGVLVLMHPTAPTAAGLDRMIRDAKEKGLAPVPVSELISSQRLK</sequence>
<feature type="domain" description="NodB homology" evidence="2">
    <location>
        <begin position="146"/>
        <end position="323"/>
    </location>
</feature>
<dbReference type="PROSITE" id="PS51677">
    <property type="entry name" value="NODB"/>
    <property type="match status" value="1"/>
</dbReference>
<name>A0A7T5EP56_9BACL</name>
<protein>
    <submittedName>
        <fullName evidence="3">Polysaccharide deacetylase family protein</fullName>
    </submittedName>
</protein>